<keyword evidence="2" id="KW-1185">Reference proteome</keyword>
<sequence length="202" mass="21599">MRPAWRRIAILVVAILVVVGACLTGWSGIALAQTGGQRLPARPEPAPPTGVPQVTIPKPDNACMTPPELQAEAIVRAGIVLRAYARECARRGFDGSILQKWMAFDAANAQSLREAVQMRDKAYARNYPDNPYAGQQVVDDALASRGLVTLAPSECVATAAVVDGLKSWDDFLAHARRTELGMVKTAIRTCRSGGPGSGRPRP</sequence>
<name>A0ABV7VL40_9PROT</name>
<dbReference type="RefSeq" id="WP_379729800.1">
    <property type="nucleotide sequence ID" value="NZ_JBHRYJ010000007.1"/>
</dbReference>
<reference evidence="2" key="1">
    <citation type="journal article" date="2019" name="Int. J. Syst. Evol. Microbiol.">
        <title>The Global Catalogue of Microorganisms (GCM) 10K type strain sequencing project: providing services to taxonomists for standard genome sequencing and annotation.</title>
        <authorList>
            <consortium name="The Broad Institute Genomics Platform"/>
            <consortium name="The Broad Institute Genome Sequencing Center for Infectious Disease"/>
            <person name="Wu L."/>
            <person name="Ma J."/>
        </authorList>
    </citation>
    <scope>NUCLEOTIDE SEQUENCE [LARGE SCALE GENOMIC DNA]</scope>
    <source>
        <strain evidence="2">KCTC 42182</strain>
    </source>
</reference>
<protein>
    <submittedName>
        <fullName evidence="1">Uncharacterized protein</fullName>
    </submittedName>
</protein>
<comment type="caution">
    <text evidence="1">The sequence shown here is derived from an EMBL/GenBank/DDBJ whole genome shotgun (WGS) entry which is preliminary data.</text>
</comment>
<gene>
    <name evidence="1" type="ORF">ACFOOQ_21775</name>
</gene>
<accession>A0ABV7VL40</accession>
<dbReference type="PROSITE" id="PS51257">
    <property type="entry name" value="PROKAR_LIPOPROTEIN"/>
    <property type="match status" value="1"/>
</dbReference>
<dbReference type="EMBL" id="JBHRYJ010000007">
    <property type="protein sequence ID" value="MFC3678194.1"/>
    <property type="molecule type" value="Genomic_DNA"/>
</dbReference>
<dbReference type="Proteomes" id="UP001595711">
    <property type="component" value="Unassembled WGS sequence"/>
</dbReference>
<evidence type="ECO:0000313" key="1">
    <source>
        <dbReference type="EMBL" id="MFC3678194.1"/>
    </source>
</evidence>
<evidence type="ECO:0000313" key="2">
    <source>
        <dbReference type="Proteomes" id="UP001595711"/>
    </source>
</evidence>
<proteinExistence type="predicted"/>
<organism evidence="1 2">
    <name type="scientific">Ferrovibrio xuzhouensis</name>
    <dbReference type="NCBI Taxonomy" id="1576914"/>
    <lineage>
        <taxon>Bacteria</taxon>
        <taxon>Pseudomonadati</taxon>
        <taxon>Pseudomonadota</taxon>
        <taxon>Alphaproteobacteria</taxon>
        <taxon>Rhodospirillales</taxon>
        <taxon>Rhodospirillaceae</taxon>
        <taxon>Ferrovibrio</taxon>
    </lineage>
</organism>